<organism evidence="5 9">
    <name type="scientific">Phytophthora fragariae</name>
    <dbReference type="NCBI Taxonomy" id="53985"/>
    <lineage>
        <taxon>Eukaryota</taxon>
        <taxon>Sar</taxon>
        <taxon>Stramenopiles</taxon>
        <taxon>Oomycota</taxon>
        <taxon>Peronosporomycetes</taxon>
        <taxon>Peronosporales</taxon>
        <taxon>Peronosporaceae</taxon>
        <taxon>Phytophthora</taxon>
    </lineage>
</organism>
<evidence type="ECO:0000313" key="13">
    <source>
        <dbReference type="Proteomes" id="UP000476176"/>
    </source>
</evidence>
<comment type="caution">
    <text evidence="5">The sequence shown here is derived from an EMBL/GenBank/DDBJ whole genome shotgun (WGS) entry which is preliminary data.</text>
</comment>
<dbReference type="AlphaFoldDB" id="A0A6A3X970"/>
<gene>
    <name evidence="7" type="ORF">PF001_g8588</name>
    <name evidence="6" type="ORF">PF004_g15485</name>
    <name evidence="5" type="ORF">PF005_g16402</name>
    <name evidence="4" type="ORF">PF007_g9780</name>
    <name evidence="2" type="ORF">PF009_g16133</name>
    <name evidence="3" type="ORF">PF011_g14004</name>
</gene>
<evidence type="ECO:0000313" key="8">
    <source>
        <dbReference type="Proteomes" id="UP000429523"/>
    </source>
</evidence>
<evidence type="ECO:0000313" key="11">
    <source>
        <dbReference type="Proteomes" id="UP000441208"/>
    </source>
</evidence>
<dbReference type="OrthoDB" id="89536at2759"/>
<keyword evidence="1" id="KW-0175">Coiled coil</keyword>
<protein>
    <submittedName>
        <fullName evidence="5">Uncharacterized protein</fullName>
    </submittedName>
</protein>
<proteinExistence type="predicted"/>
<evidence type="ECO:0000313" key="2">
    <source>
        <dbReference type="EMBL" id="KAE8933877.1"/>
    </source>
</evidence>
<dbReference type="EMBL" id="QXGE01000392">
    <property type="protein sequence ID" value="KAE9313773.1"/>
    <property type="molecule type" value="Genomic_DNA"/>
</dbReference>
<dbReference type="EMBL" id="QXFW01000888">
    <property type="protein sequence ID" value="KAE9000852.1"/>
    <property type="molecule type" value="Genomic_DNA"/>
</dbReference>
<keyword evidence="9" id="KW-1185">Reference proteome</keyword>
<evidence type="ECO:0000313" key="4">
    <source>
        <dbReference type="EMBL" id="KAE9116106.1"/>
    </source>
</evidence>
<evidence type="ECO:0000256" key="1">
    <source>
        <dbReference type="SAM" id="Coils"/>
    </source>
</evidence>
<dbReference type="Proteomes" id="UP000476176">
    <property type="component" value="Unassembled WGS sequence"/>
</dbReference>
<dbReference type="Proteomes" id="UP000441208">
    <property type="component" value="Unassembled WGS sequence"/>
</dbReference>
<evidence type="ECO:0000313" key="12">
    <source>
        <dbReference type="Proteomes" id="UP000460718"/>
    </source>
</evidence>
<accession>A0A6A3X970</accession>
<dbReference type="Proteomes" id="UP000433483">
    <property type="component" value="Unassembled WGS sequence"/>
</dbReference>
<dbReference type="EMBL" id="QXGB01001071">
    <property type="protein sequence ID" value="KAE9197726.1"/>
    <property type="molecule type" value="Genomic_DNA"/>
</dbReference>
<feature type="coiled-coil region" evidence="1">
    <location>
        <begin position="58"/>
        <end position="124"/>
    </location>
</feature>
<evidence type="ECO:0000313" key="5">
    <source>
        <dbReference type="EMBL" id="KAE9197726.1"/>
    </source>
</evidence>
<evidence type="ECO:0000313" key="7">
    <source>
        <dbReference type="EMBL" id="KAE9313773.1"/>
    </source>
</evidence>
<name>A0A6A3X970_9STRA</name>
<dbReference type="Proteomes" id="UP000437068">
    <property type="component" value="Unassembled WGS sequence"/>
</dbReference>
<sequence length="402" mass="46248">MQRLMTMFSASARGIDVTIESAKRGEIVTKIDTEAILAFVDKKDEQRRRHRDTMVVFRRKAKEKQKNLRSEHRRLEEHLKQLMTRKGAAASNCTKTHQPLTLRLHQFAVEIEALRKEKLELRKQLALHTSFHKVLLSTSTNQPDEGGSILPTNNAAPDWRVYFPGGEPSFHFYPFTRSDFDAVVDSCATELTYKYSATNRAGDFIGWNVHHAVVPSKLDSSFLLARARFTKRVHCSLPAAFEAMNHEEINSWPLIVMQMNWSGVSSSGASTVLLQQFDDNTFVLVHNVRSDFNLRYLCVVHRSRWTERDGKRAVTYAMVIADSEANQQRSRLAEMNDDEVKWVEEGGAHLTFIEAEDNTIDVVYEHWGSCEDALHARYLFVQWANYALRWEQMVLSSKLLVE</sequence>
<dbReference type="Proteomes" id="UP000429523">
    <property type="component" value="Unassembled WGS sequence"/>
</dbReference>
<reference evidence="8 9" key="1">
    <citation type="submission" date="2018-08" db="EMBL/GenBank/DDBJ databases">
        <title>Genomic investigation of the strawberry pathogen Phytophthora fragariae indicates pathogenicity is determined by transcriptional variation in three key races.</title>
        <authorList>
            <person name="Adams T.M."/>
            <person name="Armitage A.D."/>
            <person name="Sobczyk M.K."/>
            <person name="Bates H.J."/>
            <person name="Dunwell J.M."/>
            <person name="Nellist C.F."/>
            <person name="Harrison R.J."/>
        </authorList>
    </citation>
    <scope>NUCLEOTIDE SEQUENCE [LARGE SCALE GENOMIC DNA]</scope>
    <source>
        <strain evidence="7 10">A4</strain>
        <strain evidence="6 13">BC-23</strain>
        <strain evidence="5 9">NOV-27</strain>
        <strain evidence="4 11">NOV-71</strain>
        <strain evidence="2 8">NOV-9</strain>
        <strain evidence="3 12">SCRP245</strain>
    </source>
</reference>
<evidence type="ECO:0000313" key="6">
    <source>
        <dbReference type="EMBL" id="KAE9212944.1"/>
    </source>
</evidence>
<dbReference type="EMBL" id="QXGC01001042">
    <property type="protein sequence ID" value="KAE9212944.1"/>
    <property type="molecule type" value="Genomic_DNA"/>
</dbReference>
<evidence type="ECO:0000313" key="9">
    <source>
        <dbReference type="Proteomes" id="UP000433483"/>
    </source>
</evidence>
<dbReference type="Proteomes" id="UP000460718">
    <property type="component" value="Unassembled WGS sequence"/>
</dbReference>
<dbReference type="EMBL" id="QXFZ01000447">
    <property type="protein sequence ID" value="KAE9116106.1"/>
    <property type="molecule type" value="Genomic_DNA"/>
</dbReference>
<evidence type="ECO:0000313" key="3">
    <source>
        <dbReference type="EMBL" id="KAE9000852.1"/>
    </source>
</evidence>
<evidence type="ECO:0000313" key="10">
    <source>
        <dbReference type="Proteomes" id="UP000437068"/>
    </source>
</evidence>
<dbReference type="EMBL" id="QXGF01000967">
    <property type="protein sequence ID" value="KAE8933877.1"/>
    <property type="molecule type" value="Genomic_DNA"/>
</dbReference>